<accession>A0A4Z2FB85</accession>
<sequence>MRRPAAIVPRGFIADDSHDHNTANAFTVRASSLGLYPSHGELRGAKEFIQVHMGDVADRLSAYGTEYLRER</sequence>
<name>A0A4Z2FB85_9TELE</name>
<proteinExistence type="predicted"/>
<reference evidence="1 2" key="1">
    <citation type="submission" date="2019-03" db="EMBL/GenBank/DDBJ databases">
        <title>First draft genome of Liparis tanakae, snailfish: a comprehensive survey of snailfish specific genes.</title>
        <authorList>
            <person name="Kim W."/>
            <person name="Song I."/>
            <person name="Jeong J.-H."/>
            <person name="Kim D."/>
            <person name="Kim S."/>
            <person name="Ryu S."/>
            <person name="Song J.Y."/>
            <person name="Lee S.K."/>
        </authorList>
    </citation>
    <scope>NUCLEOTIDE SEQUENCE [LARGE SCALE GENOMIC DNA]</scope>
    <source>
        <tissue evidence="1">Muscle</tissue>
    </source>
</reference>
<dbReference type="Proteomes" id="UP000314294">
    <property type="component" value="Unassembled WGS sequence"/>
</dbReference>
<dbReference type="EMBL" id="SRLO01001409">
    <property type="protein sequence ID" value="TNN38074.1"/>
    <property type="molecule type" value="Genomic_DNA"/>
</dbReference>
<dbReference type="AlphaFoldDB" id="A0A4Z2FB85"/>
<evidence type="ECO:0000313" key="2">
    <source>
        <dbReference type="Proteomes" id="UP000314294"/>
    </source>
</evidence>
<organism evidence="1 2">
    <name type="scientific">Liparis tanakae</name>
    <name type="common">Tanaka's snailfish</name>
    <dbReference type="NCBI Taxonomy" id="230148"/>
    <lineage>
        <taxon>Eukaryota</taxon>
        <taxon>Metazoa</taxon>
        <taxon>Chordata</taxon>
        <taxon>Craniata</taxon>
        <taxon>Vertebrata</taxon>
        <taxon>Euteleostomi</taxon>
        <taxon>Actinopterygii</taxon>
        <taxon>Neopterygii</taxon>
        <taxon>Teleostei</taxon>
        <taxon>Neoteleostei</taxon>
        <taxon>Acanthomorphata</taxon>
        <taxon>Eupercaria</taxon>
        <taxon>Perciformes</taxon>
        <taxon>Cottioidei</taxon>
        <taxon>Cottales</taxon>
        <taxon>Liparidae</taxon>
        <taxon>Liparis</taxon>
    </lineage>
</organism>
<keyword evidence="2" id="KW-1185">Reference proteome</keyword>
<evidence type="ECO:0000313" key="1">
    <source>
        <dbReference type="EMBL" id="TNN38074.1"/>
    </source>
</evidence>
<gene>
    <name evidence="1" type="ORF">EYF80_051762</name>
</gene>
<comment type="caution">
    <text evidence="1">The sequence shown here is derived from an EMBL/GenBank/DDBJ whole genome shotgun (WGS) entry which is preliminary data.</text>
</comment>
<protein>
    <submittedName>
        <fullName evidence="1">Uncharacterized protein</fullName>
    </submittedName>
</protein>